<feature type="region of interest" description="Disordered" evidence="1">
    <location>
        <begin position="48"/>
        <end position="86"/>
    </location>
</feature>
<feature type="compositionally biased region" description="Polar residues" evidence="1">
    <location>
        <begin position="55"/>
        <end position="64"/>
    </location>
</feature>
<dbReference type="Gene3D" id="1.10.260.40">
    <property type="entry name" value="lambda repressor-like DNA-binding domains"/>
    <property type="match status" value="1"/>
</dbReference>
<dbReference type="GO" id="GO:0003677">
    <property type="term" value="F:DNA binding"/>
    <property type="evidence" value="ECO:0007669"/>
    <property type="project" value="InterPro"/>
</dbReference>
<dbReference type="OrthoDB" id="7628974at2"/>
<dbReference type="SUPFAM" id="SSF47413">
    <property type="entry name" value="lambda repressor-like DNA-binding domains"/>
    <property type="match status" value="1"/>
</dbReference>
<dbReference type="CDD" id="cd00093">
    <property type="entry name" value="HTH_XRE"/>
    <property type="match status" value="1"/>
</dbReference>
<evidence type="ECO:0000256" key="1">
    <source>
        <dbReference type="SAM" id="MobiDB-lite"/>
    </source>
</evidence>
<dbReference type="InterPro" id="IPR002182">
    <property type="entry name" value="NB-ARC"/>
</dbReference>
<proteinExistence type="predicted"/>
<evidence type="ECO:0000313" key="3">
    <source>
        <dbReference type="EMBL" id="TDD25516.1"/>
    </source>
</evidence>
<dbReference type="Pfam" id="PF00931">
    <property type="entry name" value="NB-ARC"/>
    <property type="match status" value="1"/>
</dbReference>
<dbReference type="Proteomes" id="UP000294543">
    <property type="component" value="Unassembled WGS sequence"/>
</dbReference>
<gene>
    <name evidence="3" type="ORF">E1294_02710</name>
</gene>
<dbReference type="Gene3D" id="3.40.50.300">
    <property type="entry name" value="P-loop containing nucleotide triphosphate hydrolases"/>
    <property type="match status" value="1"/>
</dbReference>
<dbReference type="EMBL" id="SMKP01000005">
    <property type="protein sequence ID" value="TDD25516.1"/>
    <property type="molecule type" value="Genomic_DNA"/>
</dbReference>
<name>A0A4R4X586_9ACTN</name>
<dbReference type="PANTHER" id="PTHR47691">
    <property type="entry name" value="REGULATOR-RELATED"/>
    <property type="match status" value="1"/>
</dbReference>
<dbReference type="PANTHER" id="PTHR47691:SF3">
    <property type="entry name" value="HTH-TYPE TRANSCRIPTIONAL REGULATOR RV0890C-RELATED"/>
    <property type="match status" value="1"/>
</dbReference>
<evidence type="ECO:0000313" key="4">
    <source>
        <dbReference type="Proteomes" id="UP000294543"/>
    </source>
</evidence>
<dbReference type="InterPro" id="IPR027417">
    <property type="entry name" value="P-loop_NTPase"/>
</dbReference>
<reference evidence="3 4" key="1">
    <citation type="submission" date="2019-03" db="EMBL/GenBank/DDBJ databases">
        <title>Draft genome sequences of novel Actinobacteria.</title>
        <authorList>
            <person name="Sahin N."/>
            <person name="Ay H."/>
            <person name="Saygin H."/>
        </authorList>
    </citation>
    <scope>NUCLEOTIDE SEQUENCE [LARGE SCALE GENOMIC DNA]</scope>
    <source>
        <strain evidence="3 4">KC712</strain>
    </source>
</reference>
<dbReference type="SUPFAM" id="SSF52540">
    <property type="entry name" value="P-loop containing nucleoside triphosphate hydrolases"/>
    <property type="match status" value="1"/>
</dbReference>
<dbReference type="PRINTS" id="PR00364">
    <property type="entry name" value="DISEASERSIST"/>
</dbReference>
<dbReference type="InterPro" id="IPR001387">
    <property type="entry name" value="Cro/C1-type_HTH"/>
</dbReference>
<dbReference type="Pfam" id="PF13560">
    <property type="entry name" value="HTH_31"/>
    <property type="match status" value="1"/>
</dbReference>
<dbReference type="SMART" id="SM00530">
    <property type="entry name" value="HTH_XRE"/>
    <property type="match status" value="1"/>
</dbReference>
<organism evidence="3 4">
    <name type="scientific">Nonomuraea diastatica</name>
    <dbReference type="NCBI Taxonomy" id="1848329"/>
    <lineage>
        <taxon>Bacteria</taxon>
        <taxon>Bacillati</taxon>
        <taxon>Actinomycetota</taxon>
        <taxon>Actinomycetes</taxon>
        <taxon>Streptosporangiales</taxon>
        <taxon>Streptosporangiaceae</taxon>
        <taxon>Nonomuraea</taxon>
    </lineage>
</organism>
<dbReference type="GO" id="GO:0043531">
    <property type="term" value="F:ADP binding"/>
    <property type="evidence" value="ECO:0007669"/>
    <property type="project" value="InterPro"/>
</dbReference>
<feature type="compositionally biased region" description="Polar residues" evidence="1">
    <location>
        <begin position="75"/>
        <end position="86"/>
    </location>
</feature>
<dbReference type="PROSITE" id="PS50943">
    <property type="entry name" value="HTH_CROC1"/>
    <property type="match status" value="1"/>
</dbReference>
<feature type="domain" description="HTH cro/C1-type" evidence="2">
    <location>
        <begin position="126"/>
        <end position="181"/>
    </location>
</feature>
<protein>
    <submittedName>
        <fullName evidence="3">Helix-turn-helix domain-containing protein</fullName>
    </submittedName>
</protein>
<comment type="caution">
    <text evidence="3">The sequence shown here is derived from an EMBL/GenBank/DDBJ whole genome shotgun (WGS) entry which is preliminary data.</text>
</comment>
<dbReference type="InterPro" id="IPR010982">
    <property type="entry name" value="Lambda_DNA-bd_dom_sf"/>
</dbReference>
<evidence type="ECO:0000259" key="2">
    <source>
        <dbReference type="PROSITE" id="PS50943"/>
    </source>
</evidence>
<dbReference type="AlphaFoldDB" id="A0A4R4X586"/>
<accession>A0A4R4X586</accession>
<keyword evidence="4" id="KW-1185">Reference proteome</keyword>
<sequence>MPRRSPSEAVQEVVGRPRTPEEQLGFASLERHKTLVRAHIVGMAAPSSLAHGAHSGQSPASPSITLRPAAGPFHPSNSVQCRPTSGLNSRDTVSMVLFVRTCQGDEEDGGVAVVDPGAGMSLGALLRMWRRRALLTQEQLAERAGLNVRTVRRLENRALLRPRATSVLLLAKALELDGAELAMLNAAARGRPAPAGRDDPAVTDSRPWTVPRQLPADVAVPAVRERELAIVADRRSVVCVNGMAGTGKTTLAVRAAHRLAPLFPDGQLFVDLHAHSGATAPVEPGAALTRVLRTLGVPCEHIPWHLDDRAALYRSVLARRKILIVLDDAADEHQLHPLLPAAPGCRVIITSRRRLTCPGDARNLSLDVLPVTEAVALFTRLAGREGDAGAPVGVLVEVVRRCGLLPLAIRIAAARLRAHPAWDVRHLLDSLAGDRLGELAAGRHSVAAALDRSYERLPAEQQQAYRLLGSVVRPEFGLDAAAALLDMTAVQARRLLDHLLDAHLLQEPGPGRYRLHDLVHGHASALWLSAGLSGPAECEVASLHEMAGVHFGVE</sequence>